<reference evidence="2" key="1">
    <citation type="submission" date="2020-02" db="EMBL/GenBank/DDBJ databases">
        <authorList>
            <person name="Meier V. D."/>
        </authorList>
    </citation>
    <scope>NUCLEOTIDE SEQUENCE</scope>
    <source>
        <strain evidence="2">AVDCRST_MAG01</strain>
    </source>
</reference>
<feature type="non-terminal residue" evidence="2">
    <location>
        <position position="1"/>
    </location>
</feature>
<sequence>EGPVGPQGKRDLRHPDHRRRCYRARLSKGTLAALGGRPGVGKAGRPLLREKPEPDAPHRRRPTGLRSLARPAPVPGGL</sequence>
<proteinExistence type="predicted"/>
<protein>
    <submittedName>
        <fullName evidence="2">Uncharacterized protein</fullName>
    </submittedName>
</protein>
<accession>A0A6J4QY72</accession>
<dbReference type="AlphaFoldDB" id="A0A6J4QY72"/>
<feature type="non-terminal residue" evidence="2">
    <location>
        <position position="78"/>
    </location>
</feature>
<evidence type="ECO:0000313" key="2">
    <source>
        <dbReference type="EMBL" id="CAA9453049.1"/>
    </source>
</evidence>
<gene>
    <name evidence="2" type="ORF">AVDCRST_MAG01-01-4815</name>
</gene>
<evidence type="ECO:0000256" key="1">
    <source>
        <dbReference type="SAM" id="MobiDB-lite"/>
    </source>
</evidence>
<name>A0A6J4QY72_9ACTN</name>
<feature type="compositionally biased region" description="Basic and acidic residues" evidence="1">
    <location>
        <begin position="47"/>
        <end position="57"/>
    </location>
</feature>
<feature type="region of interest" description="Disordered" evidence="1">
    <location>
        <begin position="27"/>
        <end position="78"/>
    </location>
</feature>
<organism evidence="2">
    <name type="scientific">uncultured Rubrobacteraceae bacterium</name>
    <dbReference type="NCBI Taxonomy" id="349277"/>
    <lineage>
        <taxon>Bacteria</taxon>
        <taxon>Bacillati</taxon>
        <taxon>Actinomycetota</taxon>
        <taxon>Rubrobacteria</taxon>
        <taxon>Rubrobacterales</taxon>
        <taxon>Rubrobacteraceae</taxon>
        <taxon>environmental samples</taxon>
    </lineage>
</organism>
<dbReference type="EMBL" id="CADCUW010000626">
    <property type="protein sequence ID" value="CAA9453049.1"/>
    <property type="molecule type" value="Genomic_DNA"/>
</dbReference>